<dbReference type="Proteomes" id="UP000007648">
    <property type="component" value="Unassembled WGS sequence"/>
</dbReference>
<dbReference type="PANTHER" id="PTHR19306">
    <property type="entry name" value="STRUCTURAL MAINTENANCE OF CHROMOSOMES 5,6 SMC5, SMC6"/>
    <property type="match status" value="1"/>
</dbReference>
<dbReference type="InterPro" id="IPR027417">
    <property type="entry name" value="P-loop_NTPase"/>
</dbReference>
<reference evidence="16 17" key="1">
    <citation type="journal article" date="2011" name="Proc. Natl. Acad. Sci. U.S.A.">
        <title>Genetic diversity and population structure of the endangered marsupial Sarcophilus harrisii (Tasmanian devil).</title>
        <authorList>
            <person name="Miller W."/>
            <person name="Hayes V.M."/>
            <person name="Ratan A."/>
            <person name="Petersen D.C."/>
            <person name="Wittekindt N.E."/>
            <person name="Miller J."/>
            <person name="Walenz B."/>
            <person name="Knight J."/>
            <person name="Qi J."/>
            <person name="Zhao F."/>
            <person name="Wang Q."/>
            <person name="Bedoya-Reina O.C."/>
            <person name="Katiyar N."/>
            <person name="Tomsho L.P."/>
            <person name="Kasson L.M."/>
            <person name="Hardie R.A."/>
            <person name="Woodbridge P."/>
            <person name="Tindall E.A."/>
            <person name="Bertelsen M.F."/>
            <person name="Dixon D."/>
            <person name="Pyecroft S."/>
            <person name="Helgen K.M."/>
            <person name="Lesk A.M."/>
            <person name="Pringle T.H."/>
            <person name="Patterson N."/>
            <person name="Zhang Y."/>
            <person name="Kreiss A."/>
            <person name="Woods G.M."/>
            <person name="Jones M.E."/>
            <person name="Schuster S.C."/>
        </authorList>
    </citation>
    <scope>NUCLEOTIDE SEQUENCE [LARGE SCALE GENOMIC DNA]</scope>
</reference>
<keyword evidence="9 13" id="KW-0175">Coiled coil</keyword>
<organism evidence="16 17">
    <name type="scientific">Sarcophilus harrisii</name>
    <name type="common">Tasmanian devil</name>
    <name type="synonym">Sarcophilus laniarius</name>
    <dbReference type="NCBI Taxonomy" id="9305"/>
    <lineage>
        <taxon>Eukaryota</taxon>
        <taxon>Metazoa</taxon>
        <taxon>Chordata</taxon>
        <taxon>Craniata</taxon>
        <taxon>Vertebrata</taxon>
        <taxon>Euteleostomi</taxon>
        <taxon>Mammalia</taxon>
        <taxon>Metatheria</taxon>
        <taxon>Dasyuromorphia</taxon>
        <taxon>Dasyuridae</taxon>
        <taxon>Sarcophilus</taxon>
    </lineage>
</organism>
<keyword evidence="11" id="KW-0234">DNA repair</keyword>
<evidence type="ECO:0000313" key="17">
    <source>
        <dbReference type="Proteomes" id="UP000007648"/>
    </source>
</evidence>
<evidence type="ECO:0000256" key="12">
    <source>
        <dbReference type="ARBA" id="ARBA00023242"/>
    </source>
</evidence>
<feature type="coiled-coil region" evidence="13">
    <location>
        <begin position="222"/>
        <end position="290"/>
    </location>
</feature>
<dbReference type="GO" id="GO:0016887">
    <property type="term" value="F:ATP hydrolysis activity"/>
    <property type="evidence" value="ECO:0007669"/>
    <property type="project" value="InterPro"/>
</dbReference>
<evidence type="ECO:0000256" key="7">
    <source>
        <dbReference type="ARBA" id="ARBA00022840"/>
    </source>
</evidence>
<dbReference type="Ensembl" id="ENSSHAT00000004124.2">
    <property type="protein sequence ID" value="ENSSHAP00000004083.2"/>
    <property type="gene ID" value="ENSSHAG00000003600.2"/>
</dbReference>
<dbReference type="GeneTree" id="ENSGT00550000074816"/>
<dbReference type="GO" id="GO:0003684">
    <property type="term" value="F:damaged DNA binding"/>
    <property type="evidence" value="ECO:0007669"/>
    <property type="project" value="TreeGrafter"/>
</dbReference>
<sequence>MAKRKEDDFPSASDMKRARPGPAPGPGSGGEGSSEEEPERAPPQNLSLGSSTSHSVSGEFGVIESIQLENFMGYTMLGPVKFGSNVNFMVGNSGKNALLTALVVGLGGKSLGSSLKEFIKEGEESANILIKLRNRGDYAFKSDLYGDSITVHQHISVDGSASYELKSHSGSVVSSKKEDLIAILERFKIQVDNPVSVLREELSRQLMDTRNDGDRYKLFMKATELEQMREDYSQIMERKARNQHQIEQGEEQLEELKRQGIEIEEHFQNMVTLRKKLEDLKNEMAWALVNKTEREIDNMIGNINIGDQRTVILNQELEASKIKFSEAEKKYRTIHENMQKLTEEAAELEPQCIQANDDAMRTDRAYCQAEAFYNYSENEFNKLDKVSEQLHNQIDEMKKSLELAELEKQNKISMLKEKIRNFKDQEDTLVEEIKHLHQAIEKDDKEHSQIREQESYMQQILNDEQRQLDQLKDCKSEPLKRFGPQIPALLEAIEDAYRQGLFTYKPIGPLGACIRVRDPEFALAIESCLKGLLLAFFCDNHNDEQILQGLMKKFYPSGSSRPQIIISAFNCEVYDVTNRMAYHPEFPTVLAALEIDNAVVVNTLIDMRGVESVLLIKSKSLACTVMQAQRPPKNCIKVLTADGDHVFERHYYSCEELRPVYLGDIEMEISNLEKAVENKIEQLSAFQEHVCSLEKDVRKNRETIDSHYQDLKEIKVKVISFTSEIKDLEDEEQNQSIDISILEEEAQEIKEEMKEVEEKMKIRREEMEKLRQPKIDAEQRHEELKLKYKHMSELVESIRAERNRAALEVDTQHQSMLHYENRLKQHLDSLQVKKEELAMKERDLERETAQAKYICPERKEVTHTASVLDREINLLRQRIQSENYTHRSREDIMRQYQEAKERYLDLDNKVKNLKKLIKTMEDISKQRYEAYQKRRRNLSIQGKLYFDSLLSQWSFHGGIHFDHTNETLSVMFNRGDSGFNDLRTSSGERHYFSNFLLIVTLWSITESPFRCLDTFDVCLDSDHRKIAMDMILRIAHSQEHLQFILITPQYMNSLLPNSLIEILQIPDPERDGATQSSKAVSAEEED</sequence>
<keyword evidence="12" id="KW-0539">Nucleus</keyword>
<feature type="coiled-coil region" evidence="13">
    <location>
        <begin position="662"/>
        <end position="850"/>
    </location>
</feature>
<keyword evidence="4" id="KW-0158">Chromosome</keyword>
<evidence type="ECO:0000313" key="16">
    <source>
        <dbReference type="Ensembl" id="ENSSHAP00000004083.2"/>
    </source>
</evidence>
<reference evidence="16" key="2">
    <citation type="submission" date="2025-08" db="UniProtKB">
        <authorList>
            <consortium name="Ensembl"/>
        </authorList>
    </citation>
    <scope>IDENTIFICATION</scope>
</reference>
<evidence type="ECO:0000256" key="14">
    <source>
        <dbReference type="SAM" id="MobiDB-lite"/>
    </source>
</evidence>
<dbReference type="InterPro" id="IPR038729">
    <property type="entry name" value="Rad50/SbcC_AAA"/>
</dbReference>
<evidence type="ECO:0000256" key="4">
    <source>
        <dbReference type="ARBA" id="ARBA00022454"/>
    </source>
</evidence>
<reference evidence="16" key="3">
    <citation type="submission" date="2025-09" db="UniProtKB">
        <authorList>
            <consortium name="Ensembl"/>
        </authorList>
    </citation>
    <scope>IDENTIFICATION</scope>
</reference>
<dbReference type="GO" id="GO:0000781">
    <property type="term" value="C:chromosome, telomeric region"/>
    <property type="evidence" value="ECO:0007669"/>
    <property type="project" value="UniProtKB-SubCell"/>
</dbReference>
<dbReference type="GO" id="GO:0005524">
    <property type="term" value="F:ATP binding"/>
    <property type="evidence" value="ECO:0007669"/>
    <property type="project" value="UniProtKB-KW"/>
</dbReference>
<keyword evidence="6" id="KW-0227">DNA damage</keyword>
<evidence type="ECO:0000259" key="15">
    <source>
        <dbReference type="Pfam" id="PF13476"/>
    </source>
</evidence>
<dbReference type="GO" id="GO:0030915">
    <property type="term" value="C:Smc5-Smc6 complex"/>
    <property type="evidence" value="ECO:0007669"/>
    <property type="project" value="TreeGrafter"/>
</dbReference>
<dbReference type="Gene3D" id="3.40.50.300">
    <property type="entry name" value="P-loop containing nucleotide triphosphate hydrolases"/>
    <property type="match status" value="2"/>
</dbReference>
<feature type="coiled-coil region" evidence="13">
    <location>
        <begin position="387"/>
        <end position="432"/>
    </location>
</feature>
<name>G3VLM8_SARHA</name>
<keyword evidence="5" id="KW-0547">Nucleotide-binding</keyword>
<evidence type="ECO:0000256" key="3">
    <source>
        <dbReference type="ARBA" id="ARBA00006793"/>
    </source>
</evidence>
<dbReference type="GO" id="GO:0000724">
    <property type="term" value="P:double-strand break repair via homologous recombination"/>
    <property type="evidence" value="ECO:0007669"/>
    <property type="project" value="TreeGrafter"/>
</dbReference>
<feature type="domain" description="Rad50/SbcC-type AAA" evidence="15">
    <location>
        <begin position="65"/>
        <end position="263"/>
    </location>
</feature>
<dbReference type="HOGENOM" id="CLU_009063_0_1_1"/>
<dbReference type="PANTHER" id="PTHR19306:SF6">
    <property type="entry name" value="STRUCTURAL MAINTENANCE OF CHROMOSOMES PROTEIN 6"/>
    <property type="match status" value="1"/>
</dbReference>
<accession>G3VLM8</accession>
<evidence type="ECO:0000256" key="9">
    <source>
        <dbReference type="ARBA" id="ARBA00023054"/>
    </source>
</evidence>
<evidence type="ECO:0000256" key="1">
    <source>
        <dbReference type="ARBA" id="ARBA00004123"/>
    </source>
</evidence>
<evidence type="ECO:0000256" key="13">
    <source>
        <dbReference type="SAM" id="Coils"/>
    </source>
</evidence>
<evidence type="ECO:0000256" key="11">
    <source>
        <dbReference type="ARBA" id="ARBA00023204"/>
    </source>
</evidence>
<proteinExistence type="inferred from homology"/>
<dbReference type="Pfam" id="PF13476">
    <property type="entry name" value="AAA_23"/>
    <property type="match status" value="1"/>
</dbReference>
<dbReference type="eggNOG" id="KOG0250">
    <property type="taxonomic scope" value="Eukaryota"/>
</dbReference>
<evidence type="ECO:0000256" key="5">
    <source>
        <dbReference type="ARBA" id="ARBA00022741"/>
    </source>
</evidence>
<dbReference type="GO" id="GO:0035861">
    <property type="term" value="C:site of double-strand break"/>
    <property type="evidence" value="ECO:0007669"/>
    <property type="project" value="TreeGrafter"/>
</dbReference>
<protein>
    <recommendedName>
        <fullName evidence="15">Rad50/SbcC-type AAA domain-containing protein</fullName>
    </recommendedName>
</protein>
<evidence type="ECO:0000256" key="2">
    <source>
        <dbReference type="ARBA" id="ARBA00004574"/>
    </source>
</evidence>
<keyword evidence="17" id="KW-1185">Reference proteome</keyword>
<dbReference type="GO" id="GO:0005634">
    <property type="term" value="C:nucleus"/>
    <property type="evidence" value="ECO:0007669"/>
    <property type="project" value="UniProtKB-SubCell"/>
</dbReference>
<dbReference type="SUPFAM" id="SSF52540">
    <property type="entry name" value="P-loop containing nucleoside triphosphate hydrolases"/>
    <property type="match status" value="2"/>
</dbReference>
<keyword evidence="10" id="KW-0233">DNA recombination</keyword>
<evidence type="ECO:0000256" key="10">
    <source>
        <dbReference type="ARBA" id="ARBA00023172"/>
    </source>
</evidence>
<keyword evidence="7" id="KW-0067">ATP-binding</keyword>
<keyword evidence="8" id="KW-0779">Telomere</keyword>
<dbReference type="AlphaFoldDB" id="G3VLM8"/>
<dbReference type="STRING" id="9305.ENSSHAP00000004083"/>
<evidence type="ECO:0000256" key="6">
    <source>
        <dbReference type="ARBA" id="ARBA00022763"/>
    </source>
</evidence>
<comment type="similarity">
    <text evidence="3">Belongs to the SMC family. SMC6 subfamily.</text>
</comment>
<comment type="subcellular location">
    <subcellularLocation>
        <location evidence="2">Chromosome</location>
        <location evidence="2">Telomere</location>
    </subcellularLocation>
    <subcellularLocation>
        <location evidence="1">Nucleus</location>
    </subcellularLocation>
</comment>
<feature type="compositionally biased region" description="Low complexity" evidence="14">
    <location>
        <begin position="42"/>
        <end position="53"/>
    </location>
</feature>
<evidence type="ECO:0000256" key="8">
    <source>
        <dbReference type="ARBA" id="ARBA00022895"/>
    </source>
</evidence>
<dbReference type="GO" id="GO:0003697">
    <property type="term" value="F:single-stranded DNA binding"/>
    <property type="evidence" value="ECO:0007669"/>
    <property type="project" value="TreeGrafter"/>
</dbReference>
<feature type="coiled-coil region" evidence="13">
    <location>
        <begin position="889"/>
        <end position="926"/>
    </location>
</feature>
<feature type="region of interest" description="Disordered" evidence="14">
    <location>
        <begin position="1"/>
        <end position="53"/>
    </location>
</feature>
<dbReference type="InParanoid" id="G3VLM8"/>